<evidence type="ECO:0000313" key="1">
    <source>
        <dbReference type="EMBL" id="CAG8723963.1"/>
    </source>
</evidence>
<name>A0A9N9I6M8_FUNMO</name>
<reference evidence="1" key="1">
    <citation type="submission" date="2021-06" db="EMBL/GenBank/DDBJ databases">
        <authorList>
            <person name="Kallberg Y."/>
            <person name="Tangrot J."/>
            <person name="Rosling A."/>
        </authorList>
    </citation>
    <scope>NUCLEOTIDE SEQUENCE</scope>
    <source>
        <strain evidence="1">87-6 pot B 2015</strain>
    </source>
</reference>
<proteinExistence type="predicted"/>
<evidence type="ECO:0000313" key="2">
    <source>
        <dbReference type="Proteomes" id="UP000789375"/>
    </source>
</evidence>
<dbReference type="AlphaFoldDB" id="A0A9N9I6M8"/>
<organism evidence="1 2">
    <name type="scientific">Funneliformis mosseae</name>
    <name type="common">Endomycorrhizal fungus</name>
    <name type="synonym">Glomus mosseae</name>
    <dbReference type="NCBI Taxonomy" id="27381"/>
    <lineage>
        <taxon>Eukaryota</taxon>
        <taxon>Fungi</taxon>
        <taxon>Fungi incertae sedis</taxon>
        <taxon>Mucoromycota</taxon>
        <taxon>Glomeromycotina</taxon>
        <taxon>Glomeromycetes</taxon>
        <taxon>Glomerales</taxon>
        <taxon>Glomeraceae</taxon>
        <taxon>Funneliformis</taxon>
    </lineage>
</organism>
<sequence length="125" mass="14772">NKAVQQFISRMREKYDSKIPVPGERFSYVVSHPENTFDLHGRKLMPTKGEKMEFADVAKELGKELDLYHYFEKTIIGLCAQFIIYNKKYKPEPSSQIMRIEDPDKKYKQIDDYAQNKAKSWLKGF</sequence>
<comment type="caution">
    <text evidence="1">The sequence shown here is derived from an EMBL/GenBank/DDBJ whole genome shotgun (WGS) entry which is preliminary data.</text>
</comment>
<protein>
    <submittedName>
        <fullName evidence="1">1981_t:CDS:1</fullName>
    </submittedName>
</protein>
<accession>A0A9N9I6M8</accession>
<dbReference type="SUPFAM" id="SSF56672">
    <property type="entry name" value="DNA/RNA polymerases"/>
    <property type="match status" value="1"/>
</dbReference>
<dbReference type="Proteomes" id="UP000789375">
    <property type="component" value="Unassembled WGS sequence"/>
</dbReference>
<gene>
    <name evidence="1" type="ORF">FMOSSE_LOCUS15200</name>
</gene>
<feature type="non-terminal residue" evidence="1">
    <location>
        <position position="1"/>
    </location>
</feature>
<dbReference type="InterPro" id="IPR043502">
    <property type="entry name" value="DNA/RNA_pol_sf"/>
</dbReference>
<feature type="non-terminal residue" evidence="1">
    <location>
        <position position="125"/>
    </location>
</feature>
<dbReference type="EMBL" id="CAJVPP010014380">
    <property type="protein sequence ID" value="CAG8723963.1"/>
    <property type="molecule type" value="Genomic_DNA"/>
</dbReference>
<keyword evidence="2" id="KW-1185">Reference proteome</keyword>